<dbReference type="PROSITE" id="PS51375">
    <property type="entry name" value="PPR"/>
    <property type="match status" value="1"/>
</dbReference>
<evidence type="ECO:0000313" key="3">
    <source>
        <dbReference type="Proteomes" id="UP000685013"/>
    </source>
</evidence>
<gene>
    <name evidence="2" type="primary">GRP23</name>
    <name evidence="2" type="ORF">SDJN03_07085</name>
</gene>
<keyword evidence="3" id="KW-1185">Reference proteome</keyword>
<name>A0AAV6NUG4_9ROSI</name>
<evidence type="ECO:0000256" key="1">
    <source>
        <dbReference type="PROSITE-ProRule" id="PRU00708"/>
    </source>
</evidence>
<dbReference type="Pfam" id="PF01535">
    <property type="entry name" value="PPR"/>
    <property type="match status" value="1"/>
</dbReference>
<comment type="caution">
    <text evidence="2">The sequence shown here is derived from an EMBL/GenBank/DDBJ whole genome shotgun (WGS) entry which is preliminary data.</text>
</comment>
<feature type="non-terminal residue" evidence="2">
    <location>
        <position position="1"/>
    </location>
</feature>
<proteinExistence type="predicted"/>
<dbReference type="InterPro" id="IPR052308">
    <property type="entry name" value="PPR_domain-containing"/>
</dbReference>
<dbReference type="EMBL" id="JAGKQH010000004">
    <property type="protein sequence ID" value="KAG6601852.1"/>
    <property type="molecule type" value="Genomic_DNA"/>
</dbReference>
<reference evidence="2 3" key="1">
    <citation type="journal article" date="2021" name="Hortic Res">
        <title>The domestication of Cucurbita argyrosperma as revealed by the genome of its wild relative.</title>
        <authorList>
            <person name="Barrera-Redondo J."/>
            <person name="Sanchez-de la Vega G."/>
            <person name="Aguirre-Liguori J.A."/>
            <person name="Castellanos-Morales G."/>
            <person name="Gutierrez-Guerrero Y.T."/>
            <person name="Aguirre-Dugua X."/>
            <person name="Aguirre-Planter E."/>
            <person name="Tenaillon M.I."/>
            <person name="Lira-Saade R."/>
            <person name="Eguiarte L.E."/>
        </authorList>
    </citation>
    <scope>NUCLEOTIDE SEQUENCE [LARGE SCALE GENOMIC DNA]</scope>
    <source>
        <strain evidence="2">JBR-2021</strain>
    </source>
</reference>
<dbReference type="AlphaFoldDB" id="A0AAV6NUG4"/>
<dbReference type="Proteomes" id="UP000685013">
    <property type="component" value="Chromosome 4"/>
</dbReference>
<accession>A0AAV6NUG4</accession>
<sequence>MESYKSLLDRQFKMIPATCNVLLEVLLKHGKKTEALGPYLIRCWITTLAPNFQAVNSDTFNIMVNECFKLGKSPKQCRDFPGRVFGELIKNGKVVDCAQILTKMGERDPKPDPTCYDVVIRGLCNEGALDASRELLDQIMRYGIGLTPTLQEFVKEAFVKAGRSEEIERLLNMNRWGHAPYRSSLDPHGYHNRRYHLKWDLLIRHLHTGHPPMAEPHWRPSYKPSSGRKLWPFITSEMTGPQETLANGRTTLAAFHKPSSRRKLWPFITSNDRSSRTHANGRTTLAAFHKPSSGRKLWSFITSNDRS</sequence>
<dbReference type="PANTHER" id="PTHR47937">
    <property type="entry name" value="PLASTID TRANSCRIPTIONALLY ACTIVE CHROMOSOME 2-LIKE PROTEIN"/>
    <property type="match status" value="1"/>
</dbReference>
<organism evidence="2 3">
    <name type="scientific">Cucurbita argyrosperma subsp. sororia</name>
    <dbReference type="NCBI Taxonomy" id="37648"/>
    <lineage>
        <taxon>Eukaryota</taxon>
        <taxon>Viridiplantae</taxon>
        <taxon>Streptophyta</taxon>
        <taxon>Embryophyta</taxon>
        <taxon>Tracheophyta</taxon>
        <taxon>Spermatophyta</taxon>
        <taxon>Magnoliopsida</taxon>
        <taxon>eudicotyledons</taxon>
        <taxon>Gunneridae</taxon>
        <taxon>Pentapetalae</taxon>
        <taxon>rosids</taxon>
        <taxon>fabids</taxon>
        <taxon>Cucurbitales</taxon>
        <taxon>Cucurbitaceae</taxon>
        <taxon>Cucurbiteae</taxon>
        <taxon>Cucurbita</taxon>
    </lineage>
</organism>
<evidence type="ECO:0000313" key="2">
    <source>
        <dbReference type="EMBL" id="KAG6601852.1"/>
    </source>
</evidence>
<protein>
    <submittedName>
        <fullName evidence="2">Pentatricopeptide repeat-containing protein</fullName>
    </submittedName>
</protein>
<feature type="repeat" description="PPR" evidence="1">
    <location>
        <begin position="112"/>
        <end position="146"/>
    </location>
</feature>
<dbReference type="PANTHER" id="PTHR47937:SF2">
    <property type="entry name" value="PENTATRICOPEPTIDE (PPR) REPEAT-CONTAINING PROTEIN, PF01535'-RELATED"/>
    <property type="match status" value="1"/>
</dbReference>
<dbReference type="InterPro" id="IPR002885">
    <property type="entry name" value="PPR_rpt"/>
</dbReference>